<comment type="subcellular location">
    <subcellularLocation>
        <location evidence="1">Cell envelope</location>
    </subcellularLocation>
</comment>
<dbReference type="PROSITE" id="PS51352">
    <property type="entry name" value="THIOREDOXIN_2"/>
    <property type="match status" value="1"/>
</dbReference>
<accession>A0ABP8CN30</accession>
<dbReference type="PROSITE" id="PS51257">
    <property type="entry name" value="PROKAR_LIPOPROTEIN"/>
    <property type="match status" value="1"/>
</dbReference>
<evidence type="ECO:0000259" key="5">
    <source>
        <dbReference type="PROSITE" id="PS51352"/>
    </source>
</evidence>
<organism evidence="6 7">
    <name type="scientific">Winogradskyella damuponensis</name>
    <dbReference type="NCBI Taxonomy" id="943939"/>
    <lineage>
        <taxon>Bacteria</taxon>
        <taxon>Pseudomonadati</taxon>
        <taxon>Bacteroidota</taxon>
        <taxon>Flavobacteriia</taxon>
        <taxon>Flavobacteriales</taxon>
        <taxon>Flavobacteriaceae</taxon>
        <taxon>Winogradskyella</taxon>
    </lineage>
</organism>
<comment type="caution">
    <text evidence="6">The sequence shown here is derived from an EMBL/GenBank/DDBJ whole genome shotgun (WGS) entry which is preliminary data.</text>
</comment>
<evidence type="ECO:0000256" key="4">
    <source>
        <dbReference type="ARBA" id="ARBA00023284"/>
    </source>
</evidence>
<evidence type="ECO:0000313" key="7">
    <source>
        <dbReference type="Proteomes" id="UP001501682"/>
    </source>
</evidence>
<dbReference type="PANTHER" id="PTHR42852:SF6">
    <property type="entry name" value="THIOL:DISULFIDE INTERCHANGE PROTEIN DSBE"/>
    <property type="match status" value="1"/>
</dbReference>
<reference evidence="7" key="1">
    <citation type="journal article" date="2019" name="Int. J. Syst. Evol. Microbiol.">
        <title>The Global Catalogue of Microorganisms (GCM) 10K type strain sequencing project: providing services to taxonomists for standard genome sequencing and annotation.</title>
        <authorList>
            <consortium name="The Broad Institute Genomics Platform"/>
            <consortium name="The Broad Institute Genome Sequencing Center for Infectious Disease"/>
            <person name="Wu L."/>
            <person name="Ma J."/>
        </authorList>
    </citation>
    <scope>NUCLEOTIDE SEQUENCE [LARGE SCALE GENOMIC DNA]</scope>
    <source>
        <strain evidence="7">JCM 17633</strain>
    </source>
</reference>
<dbReference type="SUPFAM" id="SSF52833">
    <property type="entry name" value="Thioredoxin-like"/>
    <property type="match status" value="1"/>
</dbReference>
<dbReference type="InterPro" id="IPR036249">
    <property type="entry name" value="Thioredoxin-like_sf"/>
</dbReference>
<dbReference type="EMBL" id="BAABCB010000002">
    <property type="protein sequence ID" value="GAA4240840.1"/>
    <property type="molecule type" value="Genomic_DNA"/>
</dbReference>
<feature type="domain" description="Thioredoxin" evidence="5">
    <location>
        <begin position="220"/>
        <end position="360"/>
    </location>
</feature>
<keyword evidence="7" id="KW-1185">Reference proteome</keyword>
<keyword evidence="3" id="KW-1015">Disulfide bond</keyword>
<evidence type="ECO:0000256" key="2">
    <source>
        <dbReference type="ARBA" id="ARBA00022748"/>
    </source>
</evidence>
<name>A0ABP8CN30_9FLAO</name>
<dbReference type="PROSITE" id="PS00194">
    <property type="entry name" value="THIOREDOXIN_1"/>
    <property type="match status" value="1"/>
</dbReference>
<dbReference type="InterPro" id="IPR013766">
    <property type="entry name" value="Thioredoxin_domain"/>
</dbReference>
<dbReference type="CDD" id="cd02966">
    <property type="entry name" value="TlpA_like_family"/>
    <property type="match status" value="1"/>
</dbReference>
<keyword evidence="2" id="KW-0201">Cytochrome c-type biogenesis</keyword>
<dbReference type="InterPro" id="IPR017937">
    <property type="entry name" value="Thioredoxin_CS"/>
</dbReference>
<dbReference type="Gene3D" id="3.40.30.10">
    <property type="entry name" value="Glutaredoxin"/>
    <property type="match status" value="1"/>
</dbReference>
<keyword evidence="4" id="KW-0676">Redox-active center</keyword>
<dbReference type="InterPro" id="IPR050553">
    <property type="entry name" value="Thioredoxin_ResA/DsbE_sf"/>
</dbReference>
<evidence type="ECO:0000256" key="3">
    <source>
        <dbReference type="ARBA" id="ARBA00023157"/>
    </source>
</evidence>
<dbReference type="InterPro" id="IPR012336">
    <property type="entry name" value="Thioredoxin-like_fold"/>
</dbReference>
<evidence type="ECO:0000313" key="6">
    <source>
        <dbReference type="EMBL" id="GAA4240840.1"/>
    </source>
</evidence>
<proteinExistence type="predicted"/>
<sequence>MNKQILILILLISVLSCKQENNHFSVKIKTETKSDSLSMYPSFVSEKFLDSSYTMLFKAKIENGTVEFSGNKPSHPIMFDFFDMNYGLSEKFFIDGGSTELFVSFANNNKEIIIPDKLKSQSQKEYESLKEYGLDSLNKLWSSVKTVEERRDIGVEKDSLIINFISKNPNSYVPLWLLVDNFSKKSEYNKLYDESINLFSNEIKQTHLFKQLKSSLTESKSLTFVNKEFELKNLNLENVNFGINDLKSKKIILLDFWFSNCAPCLRDMDKYISLYEKYNELGFEIVSISSDKTNEIDNWKSVITKKGFIWTHYLDENAVETHKINIRSFPTTFLLGKDGKIIKRNLKPEQLSVYLAENLK</sequence>
<dbReference type="Proteomes" id="UP001501682">
    <property type="component" value="Unassembled WGS sequence"/>
</dbReference>
<evidence type="ECO:0000256" key="1">
    <source>
        <dbReference type="ARBA" id="ARBA00004196"/>
    </source>
</evidence>
<dbReference type="Pfam" id="PF13905">
    <property type="entry name" value="Thioredoxin_8"/>
    <property type="match status" value="1"/>
</dbReference>
<dbReference type="PANTHER" id="PTHR42852">
    <property type="entry name" value="THIOL:DISULFIDE INTERCHANGE PROTEIN DSBE"/>
    <property type="match status" value="1"/>
</dbReference>
<protein>
    <recommendedName>
        <fullName evidence="5">Thioredoxin domain-containing protein</fullName>
    </recommendedName>
</protein>
<dbReference type="RefSeq" id="WP_344712301.1">
    <property type="nucleotide sequence ID" value="NZ_BAABCB010000002.1"/>
</dbReference>
<gene>
    <name evidence="6" type="ORF">GCM10022292_05010</name>
</gene>